<comment type="pathway">
    <text evidence="3 12 14">Amino-acid biosynthesis; L-histidine biosynthesis; L-histidine from 5-phospho-alpha-D-ribose 1-diphosphate: step 4/9.</text>
</comment>
<evidence type="ECO:0000256" key="5">
    <source>
        <dbReference type="ARBA" id="ARBA00012550"/>
    </source>
</evidence>
<evidence type="ECO:0000256" key="8">
    <source>
        <dbReference type="ARBA" id="ARBA00022605"/>
    </source>
</evidence>
<dbReference type="AlphaFoldDB" id="A0A7X2NQN9"/>
<dbReference type="InterPro" id="IPR006062">
    <property type="entry name" value="His_biosynth"/>
</dbReference>
<evidence type="ECO:0000256" key="12">
    <source>
        <dbReference type="HAMAP-Rule" id="MF_01014"/>
    </source>
</evidence>
<evidence type="ECO:0000256" key="10">
    <source>
        <dbReference type="ARBA" id="ARBA00023235"/>
    </source>
</evidence>
<feature type="active site" description="Proton donor" evidence="12">
    <location>
        <position position="129"/>
    </location>
</feature>
<evidence type="ECO:0000256" key="7">
    <source>
        <dbReference type="ARBA" id="ARBA00022490"/>
    </source>
</evidence>
<comment type="catalytic activity">
    <reaction evidence="1 12 14">
        <text>1-(5-phospho-beta-D-ribosyl)-5-[(5-phospho-beta-D-ribosylamino)methylideneamino]imidazole-4-carboxamide = 5-[(5-phospho-1-deoxy-D-ribulos-1-ylimino)methylamino]-1-(5-phospho-beta-D-ribosyl)imidazole-4-carboxamide</text>
        <dbReference type="Rhea" id="RHEA:15469"/>
        <dbReference type="ChEBI" id="CHEBI:58435"/>
        <dbReference type="ChEBI" id="CHEBI:58525"/>
        <dbReference type="EC" id="5.3.1.16"/>
    </reaction>
</comment>
<evidence type="ECO:0000256" key="1">
    <source>
        <dbReference type="ARBA" id="ARBA00000901"/>
    </source>
</evidence>
<comment type="similarity">
    <text evidence="4 12 13">Belongs to the HisA/HisF family.</text>
</comment>
<dbReference type="InterPro" id="IPR044524">
    <property type="entry name" value="Isoase_HisA-like"/>
</dbReference>
<dbReference type="PANTHER" id="PTHR43090">
    <property type="entry name" value="1-(5-PHOSPHORIBOSYL)-5-[(5-PHOSPHORIBOSYLAMINO)METHYLIDENEAMINO] IMIDAZOLE-4-CARBOXAMIDE ISOMERASE"/>
    <property type="match status" value="1"/>
</dbReference>
<organism evidence="15 16">
    <name type="scientific">Stecheria intestinalis</name>
    <dbReference type="NCBI Taxonomy" id="2606630"/>
    <lineage>
        <taxon>Bacteria</taxon>
        <taxon>Bacillati</taxon>
        <taxon>Bacillota</taxon>
        <taxon>Erysipelotrichia</taxon>
        <taxon>Erysipelotrichales</taxon>
        <taxon>Erysipelotrichaceae</taxon>
        <taxon>Stecheria</taxon>
    </lineage>
</organism>
<evidence type="ECO:0000313" key="15">
    <source>
        <dbReference type="EMBL" id="MSS57571.1"/>
    </source>
</evidence>
<dbReference type="InterPro" id="IPR013785">
    <property type="entry name" value="Aldolase_TIM"/>
</dbReference>
<evidence type="ECO:0000256" key="9">
    <source>
        <dbReference type="ARBA" id="ARBA00023102"/>
    </source>
</evidence>
<feature type="active site" description="Proton acceptor" evidence="12">
    <location>
        <position position="8"/>
    </location>
</feature>
<evidence type="ECO:0000313" key="16">
    <source>
        <dbReference type="Proteomes" id="UP000461880"/>
    </source>
</evidence>
<sequence length="240" mass="25797">MIILPAIDLYEGKGVRLTQGDYSRMTVYLSDPVSAAKQMEADGAEWIHLVDLEGAKAGKPCNGPVIVQIRNQTHLKIEVGGGIRSHEVIASYLSAGIDRVILGTKALEDDAFLKEAAHQFGTHIAVGADVRNGMIATHGWQQTTGTNLNEFLDYLEEIGIDTVIVTDISKDGAMQGTNRSLYLSLKDRKNLNVIASGGISSLDDLRALNQMNLYGAILGKAMYTGAVNLKEALALGKEDA</sequence>
<dbReference type="Proteomes" id="UP000461880">
    <property type="component" value="Unassembled WGS sequence"/>
</dbReference>
<accession>A0A7X2NQN9</accession>
<evidence type="ECO:0000256" key="2">
    <source>
        <dbReference type="ARBA" id="ARBA00004496"/>
    </source>
</evidence>
<dbReference type="RefSeq" id="WP_105304302.1">
    <property type="nucleotide sequence ID" value="NZ_JAQXPC010000113.1"/>
</dbReference>
<comment type="subcellular location">
    <subcellularLocation>
        <location evidence="2 12 14">Cytoplasm</location>
    </subcellularLocation>
</comment>
<dbReference type="NCBIfam" id="TIGR00007">
    <property type="entry name" value="1-(5-phosphoribosyl)-5-[(5-phosphoribosylamino)methylideneamino]imidazole-4-carboxamide isomerase"/>
    <property type="match status" value="1"/>
</dbReference>
<gene>
    <name evidence="12 15" type="primary">hisA</name>
    <name evidence="15" type="ORF">FYJ51_01430</name>
</gene>
<proteinExistence type="inferred from homology"/>
<dbReference type="GO" id="GO:0000162">
    <property type="term" value="P:L-tryptophan biosynthetic process"/>
    <property type="evidence" value="ECO:0007669"/>
    <property type="project" value="TreeGrafter"/>
</dbReference>
<keyword evidence="16" id="KW-1185">Reference proteome</keyword>
<evidence type="ECO:0000256" key="13">
    <source>
        <dbReference type="RuleBase" id="RU003657"/>
    </source>
</evidence>
<keyword evidence="7 12" id="KW-0963">Cytoplasm</keyword>
<evidence type="ECO:0000256" key="14">
    <source>
        <dbReference type="RuleBase" id="RU003658"/>
    </source>
</evidence>
<dbReference type="HAMAP" id="MF_01014">
    <property type="entry name" value="HisA"/>
    <property type="match status" value="1"/>
</dbReference>
<dbReference type="FunFam" id="3.20.20.70:FF:000009">
    <property type="entry name" value="1-(5-phosphoribosyl)-5-[(5-phosphoribosylamino)methylideneamino] imidazole-4-carboxamide isomerase"/>
    <property type="match status" value="1"/>
</dbReference>
<dbReference type="Gene3D" id="3.20.20.70">
    <property type="entry name" value="Aldolase class I"/>
    <property type="match status" value="1"/>
</dbReference>
<dbReference type="InterPro" id="IPR023016">
    <property type="entry name" value="HisA/PriA"/>
</dbReference>
<dbReference type="GO" id="GO:0003949">
    <property type="term" value="F:1-(5-phosphoribosyl)-5-[(5-phosphoribosylamino)methylideneamino]imidazole-4-carboxamide isomerase activity"/>
    <property type="evidence" value="ECO:0007669"/>
    <property type="project" value="UniProtKB-UniRule"/>
</dbReference>
<dbReference type="EC" id="5.3.1.16" evidence="5 12"/>
<evidence type="ECO:0000256" key="3">
    <source>
        <dbReference type="ARBA" id="ARBA00005133"/>
    </source>
</evidence>
<keyword evidence="9 12" id="KW-0368">Histidine biosynthesis</keyword>
<protein>
    <recommendedName>
        <fullName evidence="6 12">1-(5-phosphoribosyl)-5-[(5-phosphoribosylamino)methylideneamino] imidazole-4-carboxamide isomerase</fullName>
        <ecNumber evidence="5 12">5.3.1.16</ecNumber>
    </recommendedName>
    <alternativeName>
        <fullName evidence="11 12">Phosphoribosylformimino-5-aminoimidazole carboxamide ribotide isomerase</fullName>
    </alternativeName>
</protein>
<dbReference type="CDD" id="cd04732">
    <property type="entry name" value="HisA"/>
    <property type="match status" value="1"/>
</dbReference>
<dbReference type="Pfam" id="PF00977">
    <property type="entry name" value="His_biosynth"/>
    <property type="match status" value="1"/>
</dbReference>
<evidence type="ECO:0000256" key="4">
    <source>
        <dbReference type="ARBA" id="ARBA00009667"/>
    </source>
</evidence>
<comment type="caution">
    <text evidence="15">The sequence shown here is derived from an EMBL/GenBank/DDBJ whole genome shotgun (WGS) entry which is preliminary data.</text>
</comment>
<dbReference type="SUPFAM" id="SSF51366">
    <property type="entry name" value="Ribulose-phoshate binding barrel"/>
    <property type="match status" value="1"/>
</dbReference>
<dbReference type="PANTHER" id="PTHR43090:SF2">
    <property type="entry name" value="1-(5-PHOSPHORIBOSYL)-5-[(5-PHOSPHORIBOSYLAMINO)METHYLIDENEAMINO] IMIDAZOLE-4-CARBOXAMIDE ISOMERASE"/>
    <property type="match status" value="1"/>
</dbReference>
<keyword evidence="8 12" id="KW-0028">Amino-acid biosynthesis</keyword>
<dbReference type="EMBL" id="VUMN01000002">
    <property type="protein sequence ID" value="MSS57571.1"/>
    <property type="molecule type" value="Genomic_DNA"/>
</dbReference>
<dbReference type="UniPathway" id="UPA00031">
    <property type="reaction ID" value="UER00009"/>
</dbReference>
<keyword evidence="10 12" id="KW-0413">Isomerase</keyword>
<dbReference type="GO" id="GO:0005737">
    <property type="term" value="C:cytoplasm"/>
    <property type="evidence" value="ECO:0007669"/>
    <property type="project" value="UniProtKB-SubCell"/>
</dbReference>
<dbReference type="GO" id="GO:0000105">
    <property type="term" value="P:L-histidine biosynthetic process"/>
    <property type="evidence" value="ECO:0007669"/>
    <property type="project" value="UniProtKB-UniRule"/>
</dbReference>
<reference evidence="15 16" key="1">
    <citation type="submission" date="2019-08" db="EMBL/GenBank/DDBJ databases">
        <title>In-depth cultivation of the pig gut microbiome towards novel bacterial diversity and tailored functional studies.</title>
        <authorList>
            <person name="Wylensek D."/>
            <person name="Hitch T.C.A."/>
            <person name="Clavel T."/>
        </authorList>
    </citation>
    <scope>NUCLEOTIDE SEQUENCE [LARGE SCALE GENOMIC DNA]</scope>
    <source>
        <strain evidence="15 16">Oil+RF-744-GAM-WT-6</strain>
    </source>
</reference>
<evidence type="ECO:0000256" key="11">
    <source>
        <dbReference type="ARBA" id="ARBA00030547"/>
    </source>
</evidence>
<dbReference type="InterPro" id="IPR011060">
    <property type="entry name" value="RibuloseP-bd_barrel"/>
</dbReference>
<name>A0A7X2NQN9_9FIRM</name>
<dbReference type="InterPro" id="IPR006063">
    <property type="entry name" value="HisA_bact_arch"/>
</dbReference>
<evidence type="ECO:0000256" key="6">
    <source>
        <dbReference type="ARBA" id="ARBA00018464"/>
    </source>
</evidence>